<dbReference type="SUPFAM" id="SSF52058">
    <property type="entry name" value="L domain-like"/>
    <property type="match status" value="1"/>
</dbReference>
<evidence type="ECO:0000313" key="1">
    <source>
        <dbReference type="EMBL" id="SMF34837.1"/>
    </source>
</evidence>
<keyword evidence="2" id="KW-1185">Reference proteome</keyword>
<dbReference type="Proteomes" id="UP000192907">
    <property type="component" value="Unassembled WGS sequence"/>
</dbReference>
<dbReference type="InterPro" id="IPR001611">
    <property type="entry name" value="Leu-rich_rpt"/>
</dbReference>
<sequence>MPRLRINLILSILIFLGLDVRASTIPNIAKQQKIGAGFDINNQSFRSPCLEGDVEYTGTQSSTLNLDYTVDEETVESQLRSSISGKVNLFVASAKASLEISKFLTKSDYSQNLIYSHRIVGKTASIRNIRLTGDGLKASESNDENYKRLKCGQEFINQINLGASLYIAVRLNFESKEMKERWKAKVKFKVLGFKKTKSFRGSSGYENSSTSVSFHAVQIGGDPSRLNKVLASINRTNCTLKEIEQCHDAVDKLLDYATSEDGFRSQLNQLEYSHTDYYPAISYETIPYNQTEFKNLSTAAFSPFSVHVRNVQENISNDYSDMSELYQRSVYLLNSNRLLPEERSLFKKIRSDTRENITRLLRVRDTCLKKSEQICLAENFNLNLITIDRDKLFIPERLLDRCERAALDDPSDSDAIIIKHIYDNYPIDSCIELERKRDLITRVKIVDSNLISISILKFLPNIESLSLQNNMIGIIGPIRYLTRLRFLNISSNSVNDLNSLRFRTKLKRLNISSNSIDTLRPIRDLPLDRLYTYGNPITDYSVIERNRTRYTHLILTSEQACNDELRQSVALGLISNGDRDFYVSMGFGPTYVDPSDRRLGIEGFFYCDIASTTYRYMWDL</sequence>
<dbReference type="InterPro" id="IPR032675">
    <property type="entry name" value="LRR_dom_sf"/>
</dbReference>
<dbReference type="RefSeq" id="WP_132320955.1">
    <property type="nucleotide sequence ID" value="NZ_FWZT01000010.1"/>
</dbReference>
<gene>
    <name evidence="1" type="ORF">SAMN06296036_110167</name>
</gene>
<dbReference type="PROSITE" id="PS51450">
    <property type="entry name" value="LRR"/>
    <property type="match status" value="1"/>
</dbReference>
<accession>A0A1Y6C511</accession>
<dbReference type="STRING" id="1513793.SAMN06296036_110167"/>
<protein>
    <recommendedName>
        <fullName evidence="3">Leucine Rich repeat-containing protein</fullName>
    </recommendedName>
</protein>
<name>A0A1Y6C511_9BACT</name>
<dbReference type="AlphaFoldDB" id="A0A1Y6C511"/>
<evidence type="ECO:0000313" key="2">
    <source>
        <dbReference type="Proteomes" id="UP000192907"/>
    </source>
</evidence>
<proteinExistence type="predicted"/>
<evidence type="ECO:0008006" key="3">
    <source>
        <dbReference type="Google" id="ProtNLM"/>
    </source>
</evidence>
<dbReference type="OrthoDB" id="6281373at2"/>
<reference evidence="2" key="1">
    <citation type="submission" date="2017-04" db="EMBL/GenBank/DDBJ databases">
        <authorList>
            <person name="Varghese N."/>
            <person name="Submissions S."/>
        </authorList>
    </citation>
    <scope>NUCLEOTIDE SEQUENCE [LARGE SCALE GENOMIC DNA]</scope>
    <source>
        <strain evidence="2">RKEM611</strain>
    </source>
</reference>
<organism evidence="1 2">
    <name type="scientific">Pseudobacteriovorax antillogorgiicola</name>
    <dbReference type="NCBI Taxonomy" id="1513793"/>
    <lineage>
        <taxon>Bacteria</taxon>
        <taxon>Pseudomonadati</taxon>
        <taxon>Bdellovibrionota</taxon>
        <taxon>Oligoflexia</taxon>
        <taxon>Oligoflexales</taxon>
        <taxon>Pseudobacteriovoracaceae</taxon>
        <taxon>Pseudobacteriovorax</taxon>
    </lineage>
</organism>
<dbReference type="Gene3D" id="3.80.10.10">
    <property type="entry name" value="Ribonuclease Inhibitor"/>
    <property type="match status" value="1"/>
</dbReference>
<dbReference type="EMBL" id="FWZT01000010">
    <property type="protein sequence ID" value="SMF34837.1"/>
    <property type="molecule type" value="Genomic_DNA"/>
</dbReference>